<comment type="caution">
    <text evidence="2">The sequence shown here is derived from an EMBL/GenBank/DDBJ whole genome shotgun (WGS) entry which is preliminary data.</text>
</comment>
<dbReference type="OrthoDB" id="9803101at2"/>
<keyword evidence="1" id="KW-0472">Membrane</keyword>
<protein>
    <submittedName>
        <fullName evidence="2">Uncharacterized protein</fullName>
    </submittedName>
</protein>
<proteinExistence type="predicted"/>
<evidence type="ECO:0000313" key="3">
    <source>
        <dbReference type="Proteomes" id="UP000007364"/>
    </source>
</evidence>
<sequence length="290" mass="33706">MDSTFILLSVLTAVTFVHMPLAIMPAIKATIPFFIPTCKNEYSDFDHGNNMFRVIGSLAFLIFPIFIFRLYKSLAIESELTHNLIIGLFICLTLYLIYFNRKKLWVKSFRTVKNPKISLDKKFLLSEKRISENREDINLLQDKSIKTNFLFNKTSNALNLKINGTTGLVKNIEKNLNKIGDAEKKKIKAKVELENKCFKDYFKSQKTFEKLNSLLITNDFYDENNKTTATQVAILMYKLETLNVIIKGKKDSYYCQASAKYFHLNRIDPGMYSNIKGTKKLLRWQIIKTR</sequence>
<feature type="transmembrane region" description="Helical" evidence="1">
    <location>
        <begin position="52"/>
        <end position="71"/>
    </location>
</feature>
<feature type="transmembrane region" description="Helical" evidence="1">
    <location>
        <begin position="83"/>
        <end position="100"/>
    </location>
</feature>
<dbReference type="Proteomes" id="UP000007364">
    <property type="component" value="Unassembled WGS sequence"/>
</dbReference>
<keyword evidence="3" id="KW-1185">Reference proteome</keyword>
<dbReference type="RefSeq" id="WP_008992135.1">
    <property type="nucleotide sequence ID" value="NZ_AMSG01000017.1"/>
</dbReference>
<keyword evidence="1" id="KW-0812">Transmembrane</keyword>
<evidence type="ECO:0000256" key="1">
    <source>
        <dbReference type="SAM" id="Phobius"/>
    </source>
</evidence>
<dbReference type="EMBL" id="AMSG01000017">
    <property type="protein sequence ID" value="EKF54689.1"/>
    <property type="molecule type" value="Genomic_DNA"/>
</dbReference>
<dbReference type="AlphaFoldDB" id="K2PSX9"/>
<keyword evidence="1" id="KW-1133">Transmembrane helix</keyword>
<evidence type="ECO:0000313" key="2">
    <source>
        <dbReference type="EMBL" id="EKF54689.1"/>
    </source>
</evidence>
<organism evidence="2 3">
    <name type="scientific">Galbibacter marinus</name>
    <dbReference type="NCBI Taxonomy" id="555500"/>
    <lineage>
        <taxon>Bacteria</taxon>
        <taxon>Pseudomonadati</taxon>
        <taxon>Bacteroidota</taxon>
        <taxon>Flavobacteriia</taxon>
        <taxon>Flavobacteriales</taxon>
        <taxon>Flavobacteriaceae</taxon>
        <taxon>Galbibacter</taxon>
    </lineage>
</organism>
<accession>K2PSX9</accession>
<name>K2PSX9_9FLAO</name>
<reference evidence="2 3" key="1">
    <citation type="journal article" date="2012" name="J. Bacteriol.">
        <title>Genome Sequence of Galbibacter marinum Type Strain ck-I2-15.</title>
        <authorList>
            <person name="Lai Q."/>
            <person name="Li C."/>
            <person name="Shao Z."/>
        </authorList>
    </citation>
    <scope>NUCLEOTIDE SEQUENCE [LARGE SCALE GENOMIC DNA]</scope>
    <source>
        <strain evidence="3">ck-I2-15</strain>
    </source>
</reference>
<gene>
    <name evidence="2" type="ORF">I215_11479</name>
</gene>